<proteinExistence type="predicted"/>
<dbReference type="OrthoDB" id="1355945at2"/>
<dbReference type="RefSeq" id="WP_160128018.1">
    <property type="nucleotide sequence ID" value="NZ_CP019288.1"/>
</dbReference>
<organism evidence="3 4">
    <name type="scientific">Kordia antarctica</name>
    <dbReference type="NCBI Taxonomy" id="1218801"/>
    <lineage>
        <taxon>Bacteria</taxon>
        <taxon>Pseudomonadati</taxon>
        <taxon>Bacteroidota</taxon>
        <taxon>Flavobacteriia</taxon>
        <taxon>Flavobacteriales</taxon>
        <taxon>Flavobacteriaceae</taxon>
        <taxon>Kordia</taxon>
    </lineage>
</organism>
<keyword evidence="2" id="KW-0812">Transmembrane</keyword>
<sequence length="226" mass="25266">MENSVPLIIVALLVGIAIGYFICKKLSENNNGNPDAKAPEGIIEVTDAVNLHENYVAKLNDPSQGTTTNPDFKETQFAWFSIEKIRNYIQYLDNVEKVNPENPEISGVRVYFGKYNQHKDYPNQQTVFFTPTVDTKLSEEYHNMKNLPFSIIPNDPSSPLVGRYKVITRLLLDEHNADTRANEANLSLGHKTSENLVQKSSAENDDDNGTSLSFNLGQLSPPPPRG</sequence>
<evidence type="ECO:0000313" key="3">
    <source>
        <dbReference type="EMBL" id="QHI35265.1"/>
    </source>
</evidence>
<evidence type="ECO:0000313" key="4">
    <source>
        <dbReference type="Proteomes" id="UP000464657"/>
    </source>
</evidence>
<reference evidence="3 4" key="1">
    <citation type="journal article" date="2013" name="Int. J. Syst. Evol. Microbiol.">
        <title>Kordia antarctica sp. nov., isolated from Antarctic seawater.</title>
        <authorList>
            <person name="Baek K."/>
            <person name="Choi A."/>
            <person name="Kang I."/>
            <person name="Lee K."/>
            <person name="Cho J.C."/>
        </authorList>
    </citation>
    <scope>NUCLEOTIDE SEQUENCE [LARGE SCALE GENOMIC DNA]</scope>
    <source>
        <strain evidence="3 4">IMCC3317</strain>
    </source>
</reference>
<evidence type="ECO:0000256" key="2">
    <source>
        <dbReference type="SAM" id="Phobius"/>
    </source>
</evidence>
<dbReference type="EMBL" id="CP019288">
    <property type="protein sequence ID" value="QHI35265.1"/>
    <property type="molecule type" value="Genomic_DNA"/>
</dbReference>
<gene>
    <name evidence="3" type="ORF">IMCC3317_06110</name>
</gene>
<keyword evidence="2" id="KW-1133">Transmembrane helix</keyword>
<dbReference type="Proteomes" id="UP000464657">
    <property type="component" value="Chromosome"/>
</dbReference>
<feature type="region of interest" description="Disordered" evidence="1">
    <location>
        <begin position="198"/>
        <end position="226"/>
    </location>
</feature>
<feature type="compositionally biased region" description="Polar residues" evidence="1">
    <location>
        <begin position="209"/>
        <end position="218"/>
    </location>
</feature>
<keyword evidence="4" id="KW-1185">Reference proteome</keyword>
<dbReference type="AlphaFoldDB" id="A0A7L4ZF83"/>
<accession>A0A7L4ZF83</accession>
<evidence type="ECO:0000256" key="1">
    <source>
        <dbReference type="SAM" id="MobiDB-lite"/>
    </source>
</evidence>
<feature type="transmembrane region" description="Helical" evidence="2">
    <location>
        <begin position="6"/>
        <end position="23"/>
    </location>
</feature>
<name>A0A7L4ZF83_9FLAO</name>
<protein>
    <submittedName>
        <fullName evidence="3">Uncharacterized protein</fullName>
    </submittedName>
</protein>
<keyword evidence="2" id="KW-0472">Membrane</keyword>
<dbReference type="KEGG" id="kan:IMCC3317_06110"/>